<evidence type="ECO:0000256" key="5">
    <source>
        <dbReference type="ARBA" id="ARBA00034313"/>
    </source>
</evidence>
<dbReference type="OrthoDB" id="5954308at2759"/>
<dbReference type="PANTHER" id="PTHR35042:SF1">
    <property type="entry name" value="DUF1772-DOMAIN-CONTAINING PROTEIN"/>
    <property type="match status" value="1"/>
</dbReference>
<evidence type="ECO:0000256" key="4">
    <source>
        <dbReference type="ARBA" id="ARBA00023136"/>
    </source>
</evidence>
<dbReference type="EMBL" id="KI912109">
    <property type="protein sequence ID" value="ETS87039.1"/>
    <property type="molecule type" value="Genomic_DNA"/>
</dbReference>
<keyword evidence="2 6" id="KW-0812">Transmembrane</keyword>
<keyword evidence="3 6" id="KW-1133">Transmembrane helix</keyword>
<dbReference type="PANTHER" id="PTHR35042">
    <property type="entry name" value="ANTHRONE OXYGENASE ENCC"/>
    <property type="match status" value="1"/>
</dbReference>
<organism evidence="7 8">
    <name type="scientific">Pestalotiopsis fici (strain W106-1 / CGMCC3.15140)</name>
    <dbReference type="NCBI Taxonomy" id="1229662"/>
    <lineage>
        <taxon>Eukaryota</taxon>
        <taxon>Fungi</taxon>
        <taxon>Dikarya</taxon>
        <taxon>Ascomycota</taxon>
        <taxon>Pezizomycotina</taxon>
        <taxon>Sordariomycetes</taxon>
        <taxon>Xylariomycetidae</taxon>
        <taxon>Amphisphaeriales</taxon>
        <taxon>Sporocadaceae</taxon>
        <taxon>Pestalotiopsis</taxon>
    </lineage>
</organism>
<keyword evidence="8" id="KW-1185">Reference proteome</keyword>
<dbReference type="GeneID" id="19265880"/>
<dbReference type="KEGG" id="pfy:PFICI_00867"/>
<evidence type="ECO:0000313" key="7">
    <source>
        <dbReference type="EMBL" id="ETS87039.1"/>
    </source>
</evidence>
<reference evidence="8" key="1">
    <citation type="journal article" date="2015" name="BMC Genomics">
        <title>Genomic and transcriptomic analysis of the endophytic fungus Pestalotiopsis fici reveals its lifestyle and high potential for synthesis of natural products.</title>
        <authorList>
            <person name="Wang X."/>
            <person name="Zhang X."/>
            <person name="Liu L."/>
            <person name="Xiang M."/>
            <person name="Wang W."/>
            <person name="Sun X."/>
            <person name="Che Y."/>
            <person name="Guo L."/>
            <person name="Liu G."/>
            <person name="Guo L."/>
            <person name="Wang C."/>
            <person name="Yin W.B."/>
            <person name="Stadler M."/>
            <person name="Zhang X."/>
            <person name="Liu X."/>
        </authorList>
    </citation>
    <scope>NUCLEOTIDE SEQUENCE [LARGE SCALE GENOMIC DNA]</scope>
    <source>
        <strain evidence="8">W106-1 / CGMCC3.15140</strain>
    </source>
</reference>
<evidence type="ECO:0008006" key="9">
    <source>
        <dbReference type="Google" id="ProtNLM"/>
    </source>
</evidence>
<dbReference type="OMA" id="MEDNGHA"/>
<dbReference type="AlphaFoldDB" id="W3XM18"/>
<dbReference type="Pfam" id="PF08592">
    <property type="entry name" value="Anthrone_oxy"/>
    <property type="match status" value="1"/>
</dbReference>
<dbReference type="HOGENOM" id="CLU_105974_2_1_1"/>
<dbReference type="Proteomes" id="UP000030651">
    <property type="component" value="Unassembled WGS sequence"/>
</dbReference>
<comment type="similarity">
    <text evidence="5">Belongs to the anthrone oxygenase family.</text>
</comment>
<feature type="transmembrane region" description="Helical" evidence="6">
    <location>
        <begin position="16"/>
        <end position="38"/>
    </location>
</feature>
<evidence type="ECO:0000256" key="6">
    <source>
        <dbReference type="SAM" id="Phobius"/>
    </source>
</evidence>
<name>W3XM18_PESFW</name>
<sequence length="173" mass="18581">MAELPPHIRVTQATSIALLTTASGLNLGLSFFVAPRLLELPTPIMLQQWAKMFKTTAKALPPAFALPALLNVYLAYKLPGRTSRAYALAAVLAASVYPYTYAVIRPIAQKLLNKEEQVKALGPAVGDVLTLGEEMGIMEDNGHALIDKWAFYNLYRGGAAFVAGCVGLYAALS</sequence>
<protein>
    <recommendedName>
        <fullName evidence="9">DUF1772-domain-containing protein</fullName>
    </recommendedName>
</protein>
<keyword evidence="4 6" id="KW-0472">Membrane</keyword>
<dbReference type="RefSeq" id="XP_007827639.1">
    <property type="nucleotide sequence ID" value="XM_007829448.1"/>
</dbReference>
<feature type="transmembrane region" description="Helical" evidence="6">
    <location>
        <begin position="154"/>
        <end position="172"/>
    </location>
</feature>
<proteinExistence type="inferred from homology"/>
<evidence type="ECO:0000256" key="2">
    <source>
        <dbReference type="ARBA" id="ARBA00022692"/>
    </source>
</evidence>
<dbReference type="GO" id="GO:0016020">
    <property type="term" value="C:membrane"/>
    <property type="evidence" value="ECO:0007669"/>
    <property type="project" value="UniProtKB-SubCell"/>
</dbReference>
<evidence type="ECO:0000256" key="1">
    <source>
        <dbReference type="ARBA" id="ARBA00004141"/>
    </source>
</evidence>
<accession>W3XM18</accession>
<comment type="subcellular location">
    <subcellularLocation>
        <location evidence="1">Membrane</location>
        <topology evidence="1">Multi-pass membrane protein</topology>
    </subcellularLocation>
</comment>
<feature type="transmembrane region" description="Helical" evidence="6">
    <location>
        <begin position="85"/>
        <end position="104"/>
    </location>
</feature>
<dbReference type="eggNOG" id="ENOG502SF5R">
    <property type="taxonomic scope" value="Eukaryota"/>
</dbReference>
<feature type="transmembrane region" description="Helical" evidence="6">
    <location>
        <begin position="59"/>
        <end position="79"/>
    </location>
</feature>
<dbReference type="InterPro" id="IPR013901">
    <property type="entry name" value="Anthrone_oxy"/>
</dbReference>
<evidence type="ECO:0000313" key="8">
    <source>
        <dbReference type="Proteomes" id="UP000030651"/>
    </source>
</evidence>
<dbReference type="InParanoid" id="W3XM18"/>
<evidence type="ECO:0000256" key="3">
    <source>
        <dbReference type="ARBA" id="ARBA00022989"/>
    </source>
</evidence>
<gene>
    <name evidence="7" type="ORF">PFICI_00867</name>
</gene>